<accession>A0ABW4XZY4</accession>
<evidence type="ECO:0000313" key="3">
    <source>
        <dbReference type="Proteomes" id="UP001597342"/>
    </source>
</evidence>
<keyword evidence="1" id="KW-1133">Transmembrane helix</keyword>
<evidence type="ECO:0000313" key="2">
    <source>
        <dbReference type="EMBL" id="MFD2099613.1"/>
    </source>
</evidence>
<feature type="transmembrane region" description="Helical" evidence="1">
    <location>
        <begin position="108"/>
        <end position="127"/>
    </location>
</feature>
<feature type="transmembrane region" description="Helical" evidence="1">
    <location>
        <begin position="48"/>
        <end position="69"/>
    </location>
</feature>
<feature type="transmembrane region" description="Helical" evidence="1">
    <location>
        <begin position="6"/>
        <end position="27"/>
    </location>
</feature>
<name>A0ABW4XZY4_9FLAO</name>
<protein>
    <recommendedName>
        <fullName evidence="4">Transglycosylase SLT domain-containing protein</fullName>
    </recommendedName>
</protein>
<feature type="transmembrane region" description="Helical" evidence="1">
    <location>
        <begin position="139"/>
        <end position="158"/>
    </location>
</feature>
<keyword evidence="3" id="KW-1185">Reference proteome</keyword>
<gene>
    <name evidence="2" type="ORF">ACFSJE_07515</name>
</gene>
<organism evidence="2 3">
    <name type="scientific">Flagellimonas iocasae</name>
    <dbReference type="NCBI Taxonomy" id="2055905"/>
    <lineage>
        <taxon>Bacteria</taxon>
        <taxon>Pseudomonadati</taxon>
        <taxon>Bacteroidota</taxon>
        <taxon>Flavobacteriia</taxon>
        <taxon>Flavobacteriales</taxon>
        <taxon>Flavobacteriaceae</taxon>
        <taxon>Flagellimonas</taxon>
    </lineage>
</organism>
<evidence type="ECO:0008006" key="4">
    <source>
        <dbReference type="Google" id="ProtNLM"/>
    </source>
</evidence>
<reference evidence="3" key="1">
    <citation type="journal article" date="2019" name="Int. J. Syst. Evol. Microbiol.">
        <title>The Global Catalogue of Microorganisms (GCM) 10K type strain sequencing project: providing services to taxonomists for standard genome sequencing and annotation.</title>
        <authorList>
            <consortium name="The Broad Institute Genomics Platform"/>
            <consortium name="The Broad Institute Genome Sequencing Center for Infectious Disease"/>
            <person name="Wu L."/>
            <person name="Ma J."/>
        </authorList>
    </citation>
    <scope>NUCLEOTIDE SEQUENCE [LARGE SCALE GENOMIC DNA]</scope>
    <source>
        <strain evidence="3">JCM 3389</strain>
    </source>
</reference>
<evidence type="ECO:0000256" key="1">
    <source>
        <dbReference type="SAM" id="Phobius"/>
    </source>
</evidence>
<dbReference type="EMBL" id="JBHUHU010000003">
    <property type="protein sequence ID" value="MFD2099613.1"/>
    <property type="molecule type" value="Genomic_DNA"/>
</dbReference>
<keyword evidence="1" id="KW-0472">Membrane</keyword>
<proteinExistence type="predicted"/>
<dbReference type="RefSeq" id="WP_379830371.1">
    <property type="nucleotide sequence ID" value="NZ_JBHUHU010000003.1"/>
</dbReference>
<dbReference type="Proteomes" id="UP001597342">
    <property type="component" value="Unassembled WGS sequence"/>
</dbReference>
<feature type="transmembrane region" description="Helical" evidence="1">
    <location>
        <begin position="75"/>
        <end position="96"/>
    </location>
</feature>
<sequence length="333" mass="40026">MIEVHILHLVLGVILFFLINWIGRHSYSVGYMQISMFLKVEEAPAFNFLFRIIGPIVYLFIVSAILYKIRLDKFVINIYFISIYYVLFRLLFNLVTNRGLLMNWYRQILYWISIISISYFAYSEIIFRKENILPDFETISNELWIIILIFLFQTFNQIRVSSDKTIKRKENYLESRYKNFHEKYGKFINENIKNNKLKSIVYALMIYEDFNRPKITRIAENISFILTKQKHSLGLMQVQTDNLITDFESVKLGIDKVKTAYERALKDRGLENINKEDFNNRGVHHYEWDLKRSIIKDYNPDGPYIYEVSELSNNIFDKFFSENKDYLTPYYNE</sequence>
<comment type="caution">
    <text evidence="2">The sequence shown here is derived from an EMBL/GenBank/DDBJ whole genome shotgun (WGS) entry which is preliminary data.</text>
</comment>
<keyword evidence="1" id="KW-0812">Transmembrane</keyword>